<dbReference type="EMBL" id="CCYD01000290">
    <property type="protein sequence ID" value="CEG37665.1"/>
    <property type="molecule type" value="Genomic_DNA"/>
</dbReference>
<evidence type="ECO:0000313" key="3">
    <source>
        <dbReference type="Proteomes" id="UP000054928"/>
    </source>
</evidence>
<evidence type="ECO:0000256" key="1">
    <source>
        <dbReference type="SAM" id="MobiDB-lite"/>
    </source>
</evidence>
<evidence type="ECO:0000313" key="2">
    <source>
        <dbReference type="EMBL" id="CEG37665.1"/>
    </source>
</evidence>
<dbReference type="Proteomes" id="UP000054928">
    <property type="component" value="Unassembled WGS sequence"/>
</dbReference>
<reference evidence="3" key="1">
    <citation type="submission" date="2014-09" db="EMBL/GenBank/DDBJ databases">
        <authorList>
            <person name="Sharma Rahul"/>
            <person name="Thines Marco"/>
        </authorList>
    </citation>
    <scope>NUCLEOTIDE SEQUENCE [LARGE SCALE GENOMIC DNA]</scope>
</reference>
<accession>A0A0P1ABU5</accession>
<sequence>MTATIPHNSTVTEESYSHINNDTETRTGPGVPFVHEISSGLIDTKLSLEVKIPLEHRLTEWLLPGSGSTRKSEAQTALSEVKTLLKNDNWRSLLKAPSIWWDKLEIRKEIFRHCALTEESPFALFQYMKISLPDFSKDSQRIDRKIPMWFDYITLYRNFPKNLKVHDAETDTGFTICNDQELFSFLVTTYFKTIKTETPSALNTPEKESLDSLQQVVTLFEKLRLKSATQKIAEGMQRYMLSRPDTKELVLKAWLHNGESPEIVPSILQEHGLIGFDDIMLWLRYAKLYYMSVPPSSMKYYLDPNAFLKLLEQKLTIHQLTIVYSTKAFGHLFEEVLPIDVASKIRANWNKFLLDNDMTPVLLPAPVFITKRAPVTSRMICDMLLSTIELDDIVQLARLAMGHSEFKDLAVGMLNYLPFTNFSKNNRMNPKKYWQLFLSQHVTAVVVQQWFRYSEWYFRQRKSNTVQSDVVNLLQDIEPRQEEQVLKALKQLPEAEYLVNYLENQEIPASKKPRNV</sequence>
<feature type="region of interest" description="Disordered" evidence="1">
    <location>
        <begin position="1"/>
        <end position="28"/>
    </location>
</feature>
<keyword evidence="3" id="KW-1185">Reference proteome</keyword>
<feature type="compositionally biased region" description="Polar residues" evidence="1">
    <location>
        <begin position="1"/>
        <end position="22"/>
    </location>
</feature>
<protein>
    <submittedName>
        <fullName evidence="2">Uncharacterized protein</fullName>
    </submittedName>
</protein>
<proteinExistence type="predicted"/>
<dbReference type="GeneID" id="36400780"/>
<organism evidence="2 3">
    <name type="scientific">Plasmopara halstedii</name>
    <name type="common">Downy mildew of sunflower</name>
    <dbReference type="NCBI Taxonomy" id="4781"/>
    <lineage>
        <taxon>Eukaryota</taxon>
        <taxon>Sar</taxon>
        <taxon>Stramenopiles</taxon>
        <taxon>Oomycota</taxon>
        <taxon>Peronosporomycetes</taxon>
        <taxon>Peronosporales</taxon>
        <taxon>Peronosporaceae</taxon>
        <taxon>Plasmopara</taxon>
    </lineage>
</organism>
<dbReference type="AlphaFoldDB" id="A0A0P1ABU5"/>
<name>A0A0P1ABU5_PLAHL</name>
<dbReference type="RefSeq" id="XP_024574034.1">
    <property type="nucleotide sequence ID" value="XM_024723015.1"/>
</dbReference>